<dbReference type="InterPro" id="IPR002577">
    <property type="entry name" value="HTH_HxlR"/>
</dbReference>
<keyword evidence="6" id="KW-1185">Reference proteome</keyword>
<accession>A0ABN2IV73</accession>
<evidence type="ECO:0000259" key="4">
    <source>
        <dbReference type="PROSITE" id="PS51118"/>
    </source>
</evidence>
<keyword evidence="3" id="KW-0804">Transcription</keyword>
<dbReference type="InterPro" id="IPR036388">
    <property type="entry name" value="WH-like_DNA-bd_sf"/>
</dbReference>
<evidence type="ECO:0000313" key="6">
    <source>
        <dbReference type="Proteomes" id="UP001500280"/>
    </source>
</evidence>
<sequence>MELGNLSETTDCQRVADTLALAGGKWSVLILMQLEISTHRFGELKRQISGISPKMLATTLRSLEREGYISRTVHPTQPPSVEYALTPLGREMAEPVRALGNWVLANLPRIEDARHRFDARPGA</sequence>
<dbReference type="PANTHER" id="PTHR33204:SF39">
    <property type="entry name" value="TRANSCRIPTIONAL REGULATORY PROTEIN"/>
    <property type="match status" value="1"/>
</dbReference>
<feature type="domain" description="HTH hxlR-type" evidence="4">
    <location>
        <begin position="12"/>
        <end position="111"/>
    </location>
</feature>
<dbReference type="Pfam" id="PF01638">
    <property type="entry name" value="HxlR"/>
    <property type="match status" value="1"/>
</dbReference>
<dbReference type="Gene3D" id="1.10.10.10">
    <property type="entry name" value="Winged helix-like DNA-binding domain superfamily/Winged helix DNA-binding domain"/>
    <property type="match status" value="1"/>
</dbReference>
<dbReference type="InterPro" id="IPR036390">
    <property type="entry name" value="WH_DNA-bd_sf"/>
</dbReference>
<dbReference type="SUPFAM" id="SSF46785">
    <property type="entry name" value="Winged helix' DNA-binding domain"/>
    <property type="match status" value="1"/>
</dbReference>
<gene>
    <name evidence="5" type="ORF">GCM10009745_70830</name>
</gene>
<evidence type="ECO:0000256" key="1">
    <source>
        <dbReference type="ARBA" id="ARBA00023015"/>
    </source>
</evidence>
<proteinExistence type="predicted"/>
<name>A0ABN2IV73_9ACTN</name>
<keyword evidence="1" id="KW-0805">Transcription regulation</keyword>
<dbReference type="PROSITE" id="PS51118">
    <property type="entry name" value="HTH_HXLR"/>
    <property type="match status" value="1"/>
</dbReference>
<dbReference type="Proteomes" id="UP001500280">
    <property type="component" value="Unassembled WGS sequence"/>
</dbReference>
<dbReference type="PANTHER" id="PTHR33204">
    <property type="entry name" value="TRANSCRIPTIONAL REGULATOR, MARR FAMILY"/>
    <property type="match status" value="1"/>
</dbReference>
<evidence type="ECO:0000256" key="3">
    <source>
        <dbReference type="ARBA" id="ARBA00023163"/>
    </source>
</evidence>
<comment type="caution">
    <text evidence="5">The sequence shown here is derived from an EMBL/GenBank/DDBJ whole genome shotgun (WGS) entry which is preliminary data.</text>
</comment>
<evidence type="ECO:0000313" key="5">
    <source>
        <dbReference type="EMBL" id="GAA1712462.1"/>
    </source>
</evidence>
<organism evidence="5 6">
    <name type="scientific">Kribbella yunnanensis</name>
    <dbReference type="NCBI Taxonomy" id="190194"/>
    <lineage>
        <taxon>Bacteria</taxon>
        <taxon>Bacillati</taxon>
        <taxon>Actinomycetota</taxon>
        <taxon>Actinomycetes</taxon>
        <taxon>Propionibacteriales</taxon>
        <taxon>Kribbellaceae</taxon>
        <taxon>Kribbella</taxon>
    </lineage>
</organism>
<evidence type="ECO:0000256" key="2">
    <source>
        <dbReference type="ARBA" id="ARBA00023125"/>
    </source>
</evidence>
<reference evidence="5 6" key="1">
    <citation type="journal article" date="2019" name="Int. J. Syst. Evol. Microbiol.">
        <title>The Global Catalogue of Microorganisms (GCM) 10K type strain sequencing project: providing services to taxonomists for standard genome sequencing and annotation.</title>
        <authorList>
            <consortium name="The Broad Institute Genomics Platform"/>
            <consortium name="The Broad Institute Genome Sequencing Center for Infectious Disease"/>
            <person name="Wu L."/>
            <person name="Ma J."/>
        </authorList>
    </citation>
    <scope>NUCLEOTIDE SEQUENCE [LARGE SCALE GENOMIC DNA]</scope>
    <source>
        <strain evidence="5 6">JCM 14307</strain>
    </source>
</reference>
<dbReference type="RefSeq" id="WP_344162240.1">
    <property type="nucleotide sequence ID" value="NZ_BAAANF010000023.1"/>
</dbReference>
<dbReference type="EMBL" id="BAAANF010000023">
    <property type="protein sequence ID" value="GAA1712462.1"/>
    <property type="molecule type" value="Genomic_DNA"/>
</dbReference>
<keyword evidence="2" id="KW-0238">DNA-binding</keyword>
<protein>
    <submittedName>
        <fullName evidence="5">Helix-turn-helix domain-containing protein</fullName>
    </submittedName>
</protein>